<dbReference type="PANTHER" id="PTHR11783">
    <property type="entry name" value="SULFOTRANSFERASE SULT"/>
    <property type="match status" value="1"/>
</dbReference>
<comment type="similarity">
    <text evidence="1">Belongs to the sulfotransferase 1 family.</text>
</comment>
<evidence type="ECO:0000313" key="4">
    <source>
        <dbReference type="EMBL" id="OQV20992.1"/>
    </source>
</evidence>
<protein>
    <submittedName>
        <fullName evidence="4">Sulfotransferase family cytosolic 1B member 1</fullName>
    </submittedName>
</protein>
<dbReference type="Gene3D" id="3.40.50.300">
    <property type="entry name" value="P-loop containing nucleotide triphosphate hydrolases"/>
    <property type="match status" value="1"/>
</dbReference>
<gene>
    <name evidence="4" type="ORF">BV898_05067</name>
</gene>
<dbReference type="Proteomes" id="UP000192578">
    <property type="component" value="Unassembled WGS sequence"/>
</dbReference>
<feature type="domain" description="Sulfotransferase" evidence="3">
    <location>
        <begin position="66"/>
        <end position="318"/>
    </location>
</feature>
<dbReference type="InterPro" id="IPR027417">
    <property type="entry name" value="P-loop_NTPase"/>
</dbReference>
<comment type="caution">
    <text evidence="4">The sequence shown here is derived from an EMBL/GenBank/DDBJ whole genome shotgun (WGS) entry which is preliminary data.</text>
</comment>
<dbReference type="SUPFAM" id="SSF52540">
    <property type="entry name" value="P-loop containing nucleoside triphosphate hydrolases"/>
    <property type="match status" value="1"/>
</dbReference>
<dbReference type="AlphaFoldDB" id="A0A1W0X123"/>
<dbReference type="OrthoDB" id="205623at2759"/>
<reference evidence="5" key="1">
    <citation type="submission" date="2017-01" db="EMBL/GenBank/DDBJ databases">
        <title>Comparative genomics of anhydrobiosis in the tardigrade Hypsibius dujardini.</title>
        <authorList>
            <person name="Yoshida Y."/>
            <person name="Koutsovoulos G."/>
            <person name="Laetsch D."/>
            <person name="Stevens L."/>
            <person name="Kumar S."/>
            <person name="Horikawa D."/>
            <person name="Ishino K."/>
            <person name="Komine S."/>
            <person name="Tomita M."/>
            <person name="Blaxter M."/>
            <person name="Arakawa K."/>
        </authorList>
    </citation>
    <scope>NUCLEOTIDE SEQUENCE [LARGE SCALE GENOMIC DNA]</scope>
    <source>
        <strain evidence="5">Z151</strain>
    </source>
</reference>
<name>A0A1W0X123_HYPEX</name>
<accession>A0A1W0X123</accession>
<evidence type="ECO:0000259" key="3">
    <source>
        <dbReference type="Pfam" id="PF00685"/>
    </source>
</evidence>
<sequence length="336" mass="38241">MAQNGHDTKEAVDDAQLKYNAANKEAYRTGTVGYHHPDYIKPYKGCNTHFPFYLVQPDVDIFQARPEDTVICGFPKSGSSRLSAIAGMILNDGDSSFLQSGPNLDQKAPFFEFCTPLNEKGPRSIDMLNKQPGGRLYFTHLAFTAAPQSLLTNKAKVIYHIRNPKDVMITLYYHFISRILSNFHGDLNEMVDAFTEDRIVYGPYFDHLASYWKLRNEPNVLIVSFEHLSENFQETAKQISSFLGKDLTQEQLRNVEHETSFQQMKANARTNRYDKHIAGIYDHNISPFLRCGVPGGWREHLTPAMNAKVNAWITKNLARPDLEGLAERFASTFTLH</sequence>
<organism evidence="4 5">
    <name type="scientific">Hypsibius exemplaris</name>
    <name type="common">Freshwater tardigrade</name>
    <dbReference type="NCBI Taxonomy" id="2072580"/>
    <lineage>
        <taxon>Eukaryota</taxon>
        <taxon>Metazoa</taxon>
        <taxon>Ecdysozoa</taxon>
        <taxon>Tardigrada</taxon>
        <taxon>Eutardigrada</taxon>
        <taxon>Parachela</taxon>
        <taxon>Hypsibioidea</taxon>
        <taxon>Hypsibiidae</taxon>
        <taxon>Hypsibius</taxon>
    </lineage>
</organism>
<evidence type="ECO:0000256" key="2">
    <source>
        <dbReference type="ARBA" id="ARBA00022679"/>
    </source>
</evidence>
<dbReference type="EMBL" id="MTYJ01000026">
    <property type="protein sequence ID" value="OQV20992.1"/>
    <property type="molecule type" value="Genomic_DNA"/>
</dbReference>
<dbReference type="GO" id="GO:0008146">
    <property type="term" value="F:sulfotransferase activity"/>
    <property type="evidence" value="ECO:0007669"/>
    <property type="project" value="InterPro"/>
</dbReference>
<evidence type="ECO:0000313" key="5">
    <source>
        <dbReference type="Proteomes" id="UP000192578"/>
    </source>
</evidence>
<dbReference type="InterPro" id="IPR000863">
    <property type="entry name" value="Sulfotransferase_dom"/>
</dbReference>
<proteinExistence type="inferred from homology"/>
<keyword evidence="5" id="KW-1185">Reference proteome</keyword>
<evidence type="ECO:0000256" key="1">
    <source>
        <dbReference type="ARBA" id="ARBA00005771"/>
    </source>
</evidence>
<keyword evidence="2" id="KW-0808">Transferase</keyword>
<dbReference type="Pfam" id="PF00685">
    <property type="entry name" value="Sulfotransfer_1"/>
    <property type="match status" value="1"/>
</dbReference>